<comment type="caution">
    <text evidence="2">The sequence shown here is derived from an EMBL/GenBank/DDBJ whole genome shotgun (WGS) entry which is preliminary data.</text>
</comment>
<feature type="region of interest" description="Disordered" evidence="1">
    <location>
        <begin position="58"/>
        <end position="84"/>
    </location>
</feature>
<name>A0A6A2WXK2_HIBSY</name>
<gene>
    <name evidence="2" type="ORF">F3Y22_tig00116958pilonHSYRG00334</name>
</gene>
<keyword evidence="3" id="KW-1185">Reference proteome</keyword>
<sequence>MSVGKSPVEEFTPLATAFNCCLLIGVGPASLIRWHNEVGDQRLPLRAVERLERSVDQLPANSRNTENLHRKSVNEPTVAYGPPGSSGELNVGVIASSVPLEVS</sequence>
<reference evidence="2" key="1">
    <citation type="submission" date="2019-09" db="EMBL/GenBank/DDBJ databases">
        <title>Draft genome information of white flower Hibiscus syriacus.</title>
        <authorList>
            <person name="Kim Y.-M."/>
        </authorList>
    </citation>
    <scope>NUCLEOTIDE SEQUENCE [LARGE SCALE GENOMIC DNA]</scope>
    <source>
        <strain evidence="2">YM2019G1</strain>
    </source>
</reference>
<dbReference type="AlphaFoldDB" id="A0A6A2WXK2"/>
<accession>A0A6A2WXK2</accession>
<evidence type="ECO:0000256" key="1">
    <source>
        <dbReference type="SAM" id="MobiDB-lite"/>
    </source>
</evidence>
<evidence type="ECO:0000313" key="2">
    <source>
        <dbReference type="EMBL" id="KAE8660220.1"/>
    </source>
</evidence>
<organism evidence="2 3">
    <name type="scientific">Hibiscus syriacus</name>
    <name type="common">Rose of Sharon</name>
    <dbReference type="NCBI Taxonomy" id="106335"/>
    <lineage>
        <taxon>Eukaryota</taxon>
        <taxon>Viridiplantae</taxon>
        <taxon>Streptophyta</taxon>
        <taxon>Embryophyta</taxon>
        <taxon>Tracheophyta</taxon>
        <taxon>Spermatophyta</taxon>
        <taxon>Magnoliopsida</taxon>
        <taxon>eudicotyledons</taxon>
        <taxon>Gunneridae</taxon>
        <taxon>Pentapetalae</taxon>
        <taxon>rosids</taxon>
        <taxon>malvids</taxon>
        <taxon>Malvales</taxon>
        <taxon>Malvaceae</taxon>
        <taxon>Malvoideae</taxon>
        <taxon>Hibiscus</taxon>
    </lineage>
</organism>
<evidence type="ECO:0000313" key="3">
    <source>
        <dbReference type="Proteomes" id="UP000436088"/>
    </source>
</evidence>
<dbReference type="Proteomes" id="UP000436088">
    <property type="component" value="Unassembled WGS sequence"/>
</dbReference>
<dbReference type="EMBL" id="VEPZ02001733">
    <property type="protein sequence ID" value="KAE8660220.1"/>
    <property type="molecule type" value="Genomic_DNA"/>
</dbReference>
<protein>
    <submittedName>
        <fullName evidence="2">Uncharacterized protein</fullName>
    </submittedName>
</protein>
<proteinExistence type="predicted"/>